<organism evidence="3 4">
    <name type="scientific">Acrodontium crateriforme</name>
    <dbReference type="NCBI Taxonomy" id="150365"/>
    <lineage>
        <taxon>Eukaryota</taxon>
        <taxon>Fungi</taxon>
        <taxon>Dikarya</taxon>
        <taxon>Ascomycota</taxon>
        <taxon>Pezizomycotina</taxon>
        <taxon>Dothideomycetes</taxon>
        <taxon>Dothideomycetidae</taxon>
        <taxon>Mycosphaerellales</taxon>
        <taxon>Teratosphaeriaceae</taxon>
        <taxon>Acrodontium</taxon>
    </lineage>
</organism>
<feature type="chain" id="PRO_5042874867" evidence="2">
    <location>
        <begin position="21"/>
        <end position="253"/>
    </location>
</feature>
<proteinExistence type="predicted"/>
<sequence length="253" mass="26387">MVITHPVLFLLVGSTTFARAFILDGRNSVASFNQTLACIDSCTAPYGGQHSPEETRDNNCFSIVPDAEFPVDATDPKIPACICNTKDNATSGYATVESCFADQCTAILQYINFDGEDDLAHRVWEQNKGETNITKYLDAVCPGIERSLQQCSTGDGEYVECDDGEGGGPEGSLTVSLSHTLTIQSSTSTTRSSPSTTQSSSSTPQSTPQSTTQSSSAASAMVSATHTTQGAAAIVTVGPHVMLAAGLGVLAAL</sequence>
<feature type="signal peptide" evidence="2">
    <location>
        <begin position="1"/>
        <end position="20"/>
    </location>
</feature>
<keyword evidence="2" id="KW-0732">Signal</keyword>
<evidence type="ECO:0000313" key="4">
    <source>
        <dbReference type="Proteomes" id="UP001303373"/>
    </source>
</evidence>
<keyword evidence="4" id="KW-1185">Reference proteome</keyword>
<dbReference type="AlphaFoldDB" id="A0AAQ3R4Q3"/>
<protein>
    <submittedName>
        <fullName evidence="3">Uncharacterized protein</fullName>
    </submittedName>
</protein>
<evidence type="ECO:0000313" key="3">
    <source>
        <dbReference type="EMBL" id="WPH01161.1"/>
    </source>
</evidence>
<feature type="region of interest" description="Disordered" evidence="1">
    <location>
        <begin position="155"/>
        <end position="174"/>
    </location>
</feature>
<dbReference type="EMBL" id="CP138584">
    <property type="protein sequence ID" value="WPH01161.1"/>
    <property type="molecule type" value="Genomic_DNA"/>
</dbReference>
<gene>
    <name evidence="3" type="ORF">R9X50_00399600</name>
</gene>
<evidence type="ECO:0000256" key="2">
    <source>
        <dbReference type="SAM" id="SignalP"/>
    </source>
</evidence>
<reference evidence="3 4" key="1">
    <citation type="submission" date="2023-11" db="EMBL/GenBank/DDBJ databases">
        <title>An acidophilic fungus is an integral part of prey digestion in a carnivorous sundew plant.</title>
        <authorList>
            <person name="Tsai I.J."/>
        </authorList>
    </citation>
    <scope>NUCLEOTIDE SEQUENCE [LARGE SCALE GENOMIC DNA]</scope>
    <source>
        <strain evidence="3">169a</strain>
    </source>
</reference>
<feature type="region of interest" description="Disordered" evidence="1">
    <location>
        <begin position="183"/>
        <end position="222"/>
    </location>
</feature>
<evidence type="ECO:0000256" key="1">
    <source>
        <dbReference type="SAM" id="MobiDB-lite"/>
    </source>
</evidence>
<name>A0AAQ3R4Q3_9PEZI</name>
<accession>A0AAQ3R4Q3</accession>
<dbReference type="Proteomes" id="UP001303373">
    <property type="component" value="Chromosome 5"/>
</dbReference>